<accession>A0A438FBA4</accession>
<proteinExistence type="predicted"/>
<reference evidence="3 4" key="1">
    <citation type="journal article" date="2018" name="PLoS Genet.">
        <title>Population sequencing reveals clonal diversity and ancestral inbreeding in the grapevine cultivar Chardonnay.</title>
        <authorList>
            <person name="Roach M.J."/>
            <person name="Johnson D.L."/>
            <person name="Bohlmann J."/>
            <person name="van Vuuren H.J."/>
            <person name="Jones S.J."/>
            <person name="Pretorius I.S."/>
            <person name="Schmidt S.A."/>
            <person name="Borneman A.R."/>
        </authorList>
    </citation>
    <scope>NUCLEOTIDE SEQUENCE [LARGE SCALE GENOMIC DNA]</scope>
    <source>
        <strain evidence="4">cv. Chardonnay</strain>
        <tissue evidence="3">Leaf</tissue>
    </source>
</reference>
<sequence length="244" mass="27856">MREREGESEGEGDDNNVKSNRKRQKFGVESKIFEEECFKDGKNDKWEKGWKEKGRRYSMVHEVNKAGSFIRLGVIDAEEKRYSICIPRGRGGREGWPVMAEVVRNLYTRIDSREKNKDEPTPERVPSEMGKRWGNRNSIWVRMGIKGEDICRNVDRLGQCLVGKWNPKAAGGGDLARMGWLMASVWGLKGKLGLAWMDEGQALLEFEKAAEVRKIFDVGERLVGGFTLIWSCGVRPMGVWKKGK</sequence>
<evidence type="ECO:0000259" key="2">
    <source>
        <dbReference type="Pfam" id="PF14111"/>
    </source>
</evidence>
<dbReference type="Pfam" id="PF14111">
    <property type="entry name" value="DUF4283"/>
    <property type="match status" value="1"/>
</dbReference>
<feature type="domain" description="DUF4283" evidence="2">
    <location>
        <begin position="155"/>
        <end position="229"/>
    </location>
</feature>
<dbReference type="Proteomes" id="UP000288805">
    <property type="component" value="Unassembled WGS sequence"/>
</dbReference>
<dbReference type="AlphaFoldDB" id="A0A438FBA4"/>
<name>A0A438FBA4_VITVI</name>
<organism evidence="3 4">
    <name type="scientific">Vitis vinifera</name>
    <name type="common">Grape</name>
    <dbReference type="NCBI Taxonomy" id="29760"/>
    <lineage>
        <taxon>Eukaryota</taxon>
        <taxon>Viridiplantae</taxon>
        <taxon>Streptophyta</taxon>
        <taxon>Embryophyta</taxon>
        <taxon>Tracheophyta</taxon>
        <taxon>Spermatophyta</taxon>
        <taxon>Magnoliopsida</taxon>
        <taxon>eudicotyledons</taxon>
        <taxon>Gunneridae</taxon>
        <taxon>Pentapetalae</taxon>
        <taxon>rosids</taxon>
        <taxon>Vitales</taxon>
        <taxon>Vitaceae</taxon>
        <taxon>Viteae</taxon>
        <taxon>Vitis</taxon>
    </lineage>
</organism>
<comment type="caution">
    <text evidence="3">The sequence shown here is derived from an EMBL/GenBank/DDBJ whole genome shotgun (WGS) entry which is preliminary data.</text>
</comment>
<evidence type="ECO:0000256" key="1">
    <source>
        <dbReference type="SAM" id="MobiDB-lite"/>
    </source>
</evidence>
<dbReference type="EMBL" id="QGNW01001059">
    <property type="protein sequence ID" value="RVW57265.1"/>
    <property type="molecule type" value="Genomic_DNA"/>
</dbReference>
<evidence type="ECO:0000313" key="4">
    <source>
        <dbReference type="Proteomes" id="UP000288805"/>
    </source>
</evidence>
<protein>
    <recommendedName>
        <fullName evidence="2">DUF4283 domain-containing protein</fullName>
    </recommendedName>
</protein>
<gene>
    <name evidence="3" type="ORF">CK203_105569</name>
</gene>
<dbReference type="InterPro" id="IPR025558">
    <property type="entry name" value="DUF4283"/>
</dbReference>
<feature type="region of interest" description="Disordered" evidence="1">
    <location>
        <begin position="1"/>
        <end position="25"/>
    </location>
</feature>
<evidence type="ECO:0000313" key="3">
    <source>
        <dbReference type="EMBL" id="RVW57265.1"/>
    </source>
</evidence>